<protein>
    <submittedName>
        <fullName evidence="1">Uncharacterized protein</fullName>
    </submittedName>
</protein>
<comment type="caution">
    <text evidence="1">The sequence shown here is derived from an EMBL/GenBank/DDBJ whole genome shotgun (WGS) entry which is preliminary data.</text>
</comment>
<organism evidence="1 2">
    <name type="scientific">Tepidicella xavieri</name>
    <dbReference type="NCBI Taxonomy" id="360241"/>
    <lineage>
        <taxon>Bacteria</taxon>
        <taxon>Pseudomonadati</taxon>
        <taxon>Pseudomonadota</taxon>
        <taxon>Betaproteobacteria</taxon>
        <taxon>Burkholderiales</taxon>
        <taxon>Tepidicella</taxon>
    </lineage>
</organism>
<evidence type="ECO:0000313" key="2">
    <source>
        <dbReference type="Proteomes" id="UP000295510"/>
    </source>
</evidence>
<dbReference type="Proteomes" id="UP000295510">
    <property type="component" value="Unassembled WGS sequence"/>
</dbReference>
<name>A0A4R6U4D3_9BURK</name>
<dbReference type="OrthoDB" id="9182782at2"/>
<sequence length="74" mass="7968">MTLEDIAVILGCSKPTASQIRSGKYPTENTSLTERYARLVAVVDAARRAAALDPQAICRACPREDCTGCRVAEI</sequence>
<reference evidence="1 2" key="1">
    <citation type="submission" date="2019-03" db="EMBL/GenBank/DDBJ databases">
        <title>Genomic Encyclopedia of Type Strains, Phase IV (KMG-IV): sequencing the most valuable type-strain genomes for metagenomic binning, comparative biology and taxonomic classification.</title>
        <authorList>
            <person name="Goeker M."/>
        </authorList>
    </citation>
    <scope>NUCLEOTIDE SEQUENCE [LARGE SCALE GENOMIC DNA]</scope>
    <source>
        <strain evidence="1 2">DSM 19605</strain>
    </source>
</reference>
<dbReference type="EMBL" id="SNYL01000014">
    <property type="protein sequence ID" value="TDQ40991.1"/>
    <property type="molecule type" value="Genomic_DNA"/>
</dbReference>
<dbReference type="AlphaFoldDB" id="A0A4R6U4D3"/>
<proteinExistence type="predicted"/>
<gene>
    <name evidence="1" type="ORF">DFR43_11476</name>
</gene>
<evidence type="ECO:0000313" key="1">
    <source>
        <dbReference type="EMBL" id="TDQ40991.1"/>
    </source>
</evidence>
<accession>A0A4R6U4D3</accession>
<dbReference type="RefSeq" id="WP_133598668.1">
    <property type="nucleotide sequence ID" value="NZ_SNYL01000014.1"/>
</dbReference>
<keyword evidence="2" id="KW-1185">Reference proteome</keyword>